<dbReference type="EMBL" id="MFYX01000055">
    <property type="protein sequence ID" value="OGK05494.1"/>
    <property type="molecule type" value="Genomic_DNA"/>
</dbReference>
<evidence type="ECO:0000313" key="2">
    <source>
        <dbReference type="Proteomes" id="UP000179243"/>
    </source>
</evidence>
<dbReference type="Proteomes" id="UP000179243">
    <property type="component" value="Unassembled WGS sequence"/>
</dbReference>
<sequence>MGRTLHYTLLRNDAFPITEKDWDRIIAATEAFNTKFTWTCERVGFHNVDYYPRWPSRFKNSRLPVDGDAWEYINARYKRLEKRNLNHLQIVRRMLSEKFIAIHGDNPDKIDLQQANGFTKVAGNEWNAFLTVAWIVTVSTMLPNHEIELNDEGHFLKCPLVIKNGKARPNCMRMVEYIHWLKLKIREGIVAYQKYLPEAEENYKTFKDVGTKSIGFFCRPVDRADFEQYPKFDTVTIDMSGEITGNPLAITGGFEGEYYGKVSQTEAILKAKKCFENIFKSIFPHKEAKT</sequence>
<reference evidence="1 2" key="1">
    <citation type="journal article" date="2016" name="Nat. Commun.">
        <title>Thousands of microbial genomes shed light on interconnected biogeochemical processes in an aquifer system.</title>
        <authorList>
            <person name="Anantharaman K."/>
            <person name="Brown C.T."/>
            <person name="Hug L.A."/>
            <person name="Sharon I."/>
            <person name="Castelle C.J."/>
            <person name="Probst A.J."/>
            <person name="Thomas B.C."/>
            <person name="Singh A."/>
            <person name="Wilkins M.J."/>
            <person name="Karaoz U."/>
            <person name="Brodie E.L."/>
            <person name="Williams K.H."/>
            <person name="Hubbard S.S."/>
            <person name="Banfield J.F."/>
        </authorList>
    </citation>
    <scope>NUCLEOTIDE SEQUENCE [LARGE SCALE GENOMIC DNA]</scope>
</reference>
<name>A0A1F7FFM0_UNCRA</name>
<gene>
    <name evidence="1" type="ORF">A2519_05235</name>
</gene>
<evidence type="ECO:0000313" key="1">
    <source>
        <dbReference type="EMBL" id="OGK05494.1"/>
    </source>
</evidence>
<organism evidence="1 2">
    <name type="scientific">Candidatus Raymondbacteria bacterium RIFOXYD12_FULL_49_13</name>
    <dbReference type="NCBI Taxonomy" id="1817890"/>
    <lineage>
        <taxon>Bacteria</taxon>
        <taxon>Raymondiibacteriota</taxon>
    </lineage>
</organism>
<comment type="caution">
    <text evidence="1">The sequence shown here is derived from an EMBL/GenBank/DDBJ whole genome shotgun (WGS) entry which is preliminary data.</text>
</comment>
<protein>
    <submittedName>
        <fullName evidence="1">Uncharacterized protein</fullName>
    </submittedName>
</protein>
<accession>A0A1F7FFM0</accession>
<dbReference type="AlphaFoldDB" id="A0A1F7FFM0"/>
<proteinExistence type="predicted"/>